<dbReference type="EMBL" id="CP003153">
    <property type="protein sequence ID" value="AEV24562.1"/>
    <property type="molecule type" value="Genomic_DNA"/>
</dbReference>
<accession>G8QM46</accession>
<keyword evidence="1" id="KW-1133">Transmembrane helix</keyword>
<dbReference type="AlphaFoldDB" id="G8QM46"/>
<evidence type="ECO:0000313" key="2">
    <source>
        <dbReference type="EMBL" id="AEV24562.1"/>
    </source>
</evidence>
<feature type="transmembrane region" description="Helical" evidence="1">
    <location>
        <begin position="62"/>
        <end position="83"/>
    </location>
</feature>
<dbReference type="Proteomes" id="UP000005633">
    <property type="component" value="Chromosome"/>
</dbReference>
<reference evidence="2 3" key="1">
    <citation type="journal article" date="2012" name="J. Bacteriol.">
        <title>Complete genome sequence of the anaerobic perchlorate-reducing bacterium Azospira suillum strain PS.</title>
        <authorList>
            <person name="Byrne-Bailey K.G."/>
            <person name="Coates J.D."/>
        </authorList>
    </citation>
    <scope>NUCLEOTIDE SEQUENCE [LARGE SCALE GENOMIC DNA]</scope>
    <source>
        <strain evidence="3">ATCC BAA-33 / DSM 13638 / PS</strain>
    </source>
</reference>
<proteinExistence type="predicted"/>
<evidence type="ECO:0000313" key="3">
    <source>
        <dbReference type="Proteomes" id="UP000005633"/>
    </source>
</evidence>
<evidence type="ECO:0000256" key="1">
    <source>
        <dbReference type="SAM" id="Phobius"/>
    </source>
</evidence>
<dbReference type="HOGENOM" id="CLU_2165778_0_0_4"/>
<sequence length="110" mass="12483">MVTRVFQVVIAVLVFPYFFAKSLFREQEWDVALGGVAVMGMFILLALFLLPFSVPAIVSKAGIALFVICALICTVVFDDWVMLNREQRRTNQLLEEIKNQRATIKGDENK</sequence>
<feature type="transmembrane region" description="Helical" evidence="1">
    <location>
        <begin position="6"/>
        <end position="24"/>
    </location>
</feature>
<gene>
    <name evidence="2" type="ordered locus">Dsui_0139</name>
</gene>
<name>G8QM46_AZOOP</name>
<protein>
    <submittedName>
        <fullName evidence="2">Uncharacterized protein</fullName>
    </submittedName>
</protein>
<keyword evidence="1" id="KW-0472">Membrane</keyword>
<organism evidence="2 3">
    <name type="scientific">Azospira oryzae (strain ATCC BAA-33 / DSM 13638 / PS)</name>
    <name type="common">Dechlorosoma suillum</name>
    <dbReference type="NCBI Taxonomy" id="640081"/>
    <lineage>
        <taxon>Bacteria</taxon>
        <taxon>Pseudomonadati</taxon>
        <taxon>Pseudomonadota</taxon>
        <taxon>Betaproteobacteria</taxon>
        <taxon>Rhodocyclales</taxon>
        <taxon>Rhodocyclaceae</taxon>
        <taxon>Azospira</taxon>
    </lineage>
</organism>
<dbReference type="RefSeq" id="WP_014235264.1">
    <property type="nucleotide sequence ID" value="NC_016616.1"/>
</dbReference>
<keyword evidence="1" id="KW-0812">Transmembrane</keyword>
<feature type="transmembrane region" description="Helical" evidence="1">
    <location>
        <begin position="31"/>
        <end position="50"/>
    </location>
</feature>
<dbReference type="KEGG" id="dsu:Dsui_0139"/>